<dbReference type="STRING" id="1664694.A0A0N0NNB3"/>
<dbReference type="Proteomes" id="UP000038010">
    <property type="component" value="Unassembled WGS sequence"/>
</dbReference>
<evidence type="ECO:0008006" key="4">
    <source>
        <dbReference type="Google" id="ProtNLM"/>
    </source>
</evidence>
<evidence type="ECO:0000313" key="2">
    <source>
        <dbReference type="EMBL" id="KPI41421.1"/>
    </source>
</evidence>
<gene>
    <name evidence="2" type="ORF">AB675_8989</name>
</gene>
<accession>A0A0N0NNB3</accession>
<reference evidence="2 3" key="1">
    <citation type="submission" date="2015-06" db="EMBL/GenBank/DDBJ databases">
        <title>Draft genome of the ant-associated black yeast Phialophora attae CBS 131958.</title>
        <authorList>
            <person name="Moreno L.F."/>
            <person name="Stielow B.J."/>
            <person name="de Hoog S."/>
            <person name="Vicente V.A."/>
            <person name="Weiss V.A."/>
            <person name="de Vries M."/>
            <person name="Cruz L.M."/>
            <person name="Souza E.M."/>
        </authorList>
    </citation>
    <scope>NUCLEOTIDE SEQUENCE [LARGE SCALE GENOMIC DNA]</scope>
    <source>
        <strain evidence="2 3">CBS 131958</strain>
    </source>
</reference>
<comment type="caution">
    <text evidence="2">The sequence shown here is derived from an EMBL/GenBank/DDBJ whole genome shotgun (WGS) entry which is preliminary data.</text>
</comment>
<dbReference type="GeneID" id="28741364"/>
<feature type="compositionally biased region" description="Gly residues" evidence="1">
    <location>
        <begin position="562"/>
        <end position="574"/>
    </location>
</feature>
<name>A0A0N0NNB3_9EURO</name>
<evidence type="ECO:0000313" key="3">
    <source>
        <dbReference type="Proteomes" id="UP000038010"/>
    </source>
</evidence>
<dbReference type="PANTHER" id="PTHR38119">
    <property type="entry name" value="BTB DOMAIN-CONTAINING PROTEIN-RELATED"/>
    <property type="match status" value="1"/>
</dbReference>
<keyword evidence="3" id="KW-1185">Reference proteome</keyword>
<evidence type="ECO:0000256" key="1">
    <source>
        <dbReference type="SAM" id="MobiDB-lite"/>
    </source>
</evidence>
<protein>
    <recommendedName>
        <fullName evidence="4">BTB domain-containing protein</fullName>
    </recommendedName>
</protein>
<dbReference type="OrthoDB" id="2129688at2759"/>
<proteinExistence type="predicted"/>
<feature type="compositionally biased region" description="Polar residues" evidence="1">
    <location>
        <begin position="450"/>
        <end position="460"/>
    </location>
</feature>
<sequence length="627" mass="69593">MATDFPTCADGDVAVLLSPMKTYKLHSQVLSRFSTFFAEQLDRDPAFISAKARREGAASYHFELTMTFTGDSFGRLEQRELSENGKPKHSNFERTDLDGLLADEDSVRQWDLLFRAFYAIQIKFNDENMAVLLQDCSGLLDVAESIGSVERIRDIVDLSLMRQDKVLWRSIYANPAAWAGLGARIQSPSIFREAVVHLVGNWKHIDVYAKDNLDPDVRAIVEKKHDYSEQFKRVVELRIAGHYPRCTWRKPENNPGREEYAKEIYPWMASSFFRHWLMQQYFEGHSRHGPDGGYQFYHNLWKSGDAYLRHEDFMTYHEYFPMSRKACTILENAMMDIKDEVRGFVKDLVVNRTHIPAKELSYITCTQLEKGDFPWEIKDEAMQTPPAEYIERTPESDIESVVVPGSSKPKGSAPGVAGVAGRPSSPEVKIEGKPRRKRKPKTKAPNNANESTAAESSTGQPDLPAIEAATLPVKPKRKYTRKPKVTIDITEAGSGPSTAQTTEPPKKKRKTTKKAAKEDTDGAAASAERKRAQTEAPRTKRAKTAAPLGTIQRPNSKEKTTGPGGADGGSGSVGSGNVNAAVATTTPPGSPSMHARSFLGGPVAEKDAEKAAADVARKALELQMGLE</sequence>
<dbReference type="RefSeq" id="XP_018001384.1">
    <property type="nucleotide sequence ID" value="XM_018149484.1"/>
</dbReference>
<dbReference type="AlphaFoldDB" id="A0A0N0NNB3"/>
<dbReference type="EMBL" id="LFJN01000009">
    <property type="protein sequence ID" value="KPI41421.1"/>
    <property type="molecule type" value="Genomic_DNA"/>
</dbReference>
<dbReference type="PANTHER" id="PTHR38119:SF2">
    <property type="entry name" value="TRANSCRIPTION FACTOR DOMAIN-CONTAINING PROTEIN"/>
    <property type="match status" value="1"/>
</dbReference>
<organism evidence="2 3">
    <name type="scientific">Cyphellophora attinorum</name>
    <dbReference type="NCBI Taxonomy" id="1664694"/>
    <lineage>
        <taxon>Eukaryota</taxon>
        <taxon>Fungi</taxon>
        <taxon>Dikarya</taxon>
        <taxon>Ascomycota</taxon>
        <taxon>Pezizomycotina</taxon>
        <taxon>Eurotiomycetes</taxon>
        <taxon>Chaetothyriomycetidae</taxon>
        <taxon>Chaetothyriales</taxon>
        <taxon>Cyphellophoraceae</taxon>
        <taxon>Cyphellophora</taxon>
    </lineage>
</organism>
<dbReference type="VEuPathDB" id="FungiDB:AB675_8989"/>
<feature type="compositionally biased region" description="Basic residues" evidence="1">
    <location>
        <begin position="474"/>
        <end position="484"/>
    </location>
</feature>
<feature type="region of interest" description="Disordered" evidence="1">
    <location>
        <begin position="394"/>
        <end position="602"/>
    </location>
</feature>